<name>S3Z6Y7_9ACTN</name>
<organism evidence="5 6">
    <name type="scientific">Streptomyces aurantiacus JA 4570</name>
    <dbReference type="NCBI Taxonomy" id="1286094"/>
    <lineage>
        <taxon>Bacteria</taxon>
        <taxon>Bacillati</taxon>
        <taxon>Actinomycetota</taxon>
        <taxon>Actinomycetes</taxon>
        <taxon>Kitasatosporales</taxon>
        <taxon>Streptomycetaceae</taxon>
        <taxon>Streptomyces</taxon>
        <taxon>Streptomyces aurantiacus group</taxon>
    </lineage>
</organism>
<evidence type="ECO:0000256" key="2">
    <source>
        <dbReference type="ARBA" id="ARBA00022490"/>
    </source>
</evidence>
<dbReference type="Pfam" id="PF13181">
    <property type="entry name" value="TPR_8"/>
    <property type="match status" value="1"/>
</dbReference>
<dbReference type="RefSeq" id="WP_016645571.1">
    <property type="nucleotide sequence ID" value="NZ_AOPZ01000529.1"/>
</dbReference>
<dbReference type="PATRIC" id="fig|1286094.4.peg.7392"/>
<feature type="region of interest" description="Disordered" evidence="4">
    <location>
        <begin position="1"/>
        <end position="31"/>
    </location>
</feature>
<dbReference type="InterPro" id="IPR019734">
    <property type="entry name" value="TPR_rpt"/>
</dbReference>
<evidence type="ECO:0008006" key="7">
    <source>
        <dbReference type="Google" id="ProtNLM"/>
    </source>
</evidence>
<dbReference type="PANTHER" id="PTHR45954:SF1">
    <property type="entry name" value="LD33695P"/>
    <property type="match status" value="1"/>
</dbReference>
<comment type="caution">
    <text evidence="5">The sequence shown here is derived from an EMBL/GenBank/DDBJ whole genome shotgun (WGS) entry which is preliminary data.</text>
</comment>
<evidence type="ECO:0000313" key="6">
    <source>
        <dbReference type="Proteomes" id="UP000014629"/>
    </source>
</evidence>
<dbReference type="InterPro" id="IPR052386">
    <property type="entry name" value="GPSM"/>
</dbReference>
<keyword evidence="6" id="KW-1185">Reference proteome</keyword>
<dbReference type="Pfam" id="PF13424">
    <property type="entry name" value="TPR_12"/>
    <property type="match status" value="1"/>
</dbReference>
<dbReference type="AlphaFoldDB" id="S3Z6Y7"/>
<keyword evidence="2" id="KW-0963">Cytoplasm</keyword>
<evidence type="ECO:0000313" key="5">
    <source>
        <dbReference type="EMBL" id="EPH39496.1"/>
    </source>
</evidence>
<comment type="subcellular location">
    <subcellularLocation>
        <location evidence="1">Cytoplasm</location>
    </subcellularLocation>
</comment>
<evidence type="ECO:0000256" key="4">
    <source>
        <dbReference type="SAM" id="MobiDB-lite"/>
    </source>
</evidence>
<sequence length="363" mass="39531">MSPLRGSSSNAAARPQTPDGLDSCRSETVSASPPFSTIDQAFTWADQELVNIVTLTERQPYDDTGLVPALVRNLFPYLQRRGRLTELARLGELAVDGARRAGDRRATAQALTDLAGHRFMAGRAGEALALNDEALALWRDLGETSCVRRGLNHRGLLLEGLGRHAESAEALRQSLALARTLDDPLSEAITFSHLGNLYEHTDARAAIAHHERSLAIGEGIGHLVVRQSAHCNIGYARLTLGEPAAALAHFEESLRLHGEYEDWHGESQSRLGLVRALRELARHPEAARECALLLERAEHRGDTHMAGLARHQHGLLLHAQGRTREAYAQWEAALAALESLDGAGAKVVAELNDLLSLCNERSI</sequence>
<evidence type="ECO:0000256" key="3">
    <source>
        <dbReference type="ARBA" id="ARBA00022737"/>
    </source>
</evidence>
<dbReference type="GO" id="GO:0001965">
    <property type="term" value="F:G-protein alpha-subunit binding"/>
    <property type="evidence" value="ECO:0007669"/>
    <property type="project" value="TreeGrafter"/>
</dbReference>
<dbReference type="EMBL" id="AOPZ01000529">
    <property type="protein sequence ID" value="EPH39496.1"/>
    <property type="molecule type" value="Genomic_DNA"/>
</dbReference>
<dbReference type="Gene3D" id="1.25.40.10">
    <property type="entry name" value="Tetratricopeptide repeat domain"/>
    <property type="match status" value="1"/>
</dbReference>
<dbReference type="SUPFAM" id="SSF48452">
    <property type="entry name" value="TPR-like"/>
    <property type="match status" value="2"/>
</dbReference>
<dbReference type="Proteomes" id="UP000014629">
    <property type="component" value="Unassembled WGS sequence"/>
</dbReference>
<feature type="compositionally biased region" description="Polar residues" evidence="4">
    <location>
        <begin position="1"/>
        <end position="11"/>
    </location>
</feature>
<accession>S3Z6Y7</accession>
<proteinExistence type="predicted"/>
<dbReference type="InterPro" id="IPR011990">
    <property type="entry name" value="TPR-like_helical_dom_sf"/>
</dbReference>
<protein>
    <recommendedName>
        <fullName evidence="7">Tetratricopeptide repeat protein</fullName>
    </recommendedName>
</protein>
<dbReference type="PANTHER" id="PTHR45954">
    <property type="entry name" value="LD33695P"/>
    <property type="match status" value="1"/>
</dbReference>
<evidence type="ECO:0000256" key="1">
    <source>
        <dbReference type="ARBA" id="ARBA00004496"/>
    </source>
</evidence>
<gene>
    <name evidence="5" type="ORF">STRAU_7465</name>
</gene>
<dbReference type="GO" id="GO:0005938">
    <property type="term" value="C:cell cortex"/>
    <property type="evidence" value="ECO:0007669"/>
    <property type="project" value="TreeGrafter"/>
</dbReference>
<dbReference type="SMART" id="SM00028">
    <property type="entry name" value="TPR"/>
    <property type="match status" value="3"/>
</dbReference>
<dbReference type="GO" id="GO:0005092">
    <property type="term" value="F:GDP-dissociation inhibitor activity"/>
    <property type="evidence" value="ECO:0007669"/>
    <property type="project" value="TreeGrafter"/>
</dbReference>
<reference evidence="5 6" key="1">
    <citation type="submission" date="2013-02" db="EMBL/GenBank/DDBJ databases">
        <title>Draft Genome Sequence of Streptomyces aurantiacus, Which Produces Setomimycin.</title>
        <authorList>
            <person name="Gruening B.A."/>
            <person name="Praeg A."/>
            <person name="Erxleben A."/>
            <person name="Guenther S."/>
            <person name="Mueller M."/>
        </authorList>
    </citation>
    <scope>NUCLEOTIDE SEQUENCE [LARGE SCALE GENOMIC DNA]</scope>
    <source>
        <strain evidence="5 6">JA 4570</strain>
    </source>
</reference>
<keyword evidence="3" id="KW-0677">Repeat</keyword>